<feature type="domain" description="Nucleoporin Nup133/Nup155-like C-terminal" evidence="6">
    <location>
        <begin position="564"/>
        <end position="1224"/>
    </location>
</feature>
<dbReference type="GeneID" id="18926253"/>
<dbReference type="AlphaFoldDB" id="F4SB33"/>
<accession>F4SB33</accession>
<dbReference type="RefSeq" id="XP_007418601.1">
    <property type="nucleotide sequence ID" value="XM_007418539.1"/>
</dbReference>
<evidence type="ECO:0000256" key="5">
    <source>
        <dbReference type="SAM" id="MobiDB-lite"/>
    </source>
</evidence>
<dbReference type="STRING" id="747676.F4SB33"/>
<dbReference type="Pfam" id="PF03177">
    <property type="entry name" value="Nucleoporin_C"/>
    <property type="match status" value="1"/>
</dbReference>
<feature type="region of interest" description="Disordered" evidence="5">
    <location>
        <begin position="291"/>
        <end position="335"/>
    </location>
</feature>
<dbReference type="Gene3D" id="1.25.40.450">
    <property type="entry name" value="Nucleoporin, helical domain, N-terminal subdomain"/>
    <property type="match status" value="1"/>
</dbReference>
<proteinExistence type="inferred from homology"/>
<dbReference type="OrthoDB" id="338970at2759"/>
<evidence type="ECO:0000259" key="6">
    <source>
        <dbReference type="Pfam" id="PF03177"/>
    </source>
</evidence>
<keyword evidence="9" id="KW-1185">Reference proteome</keyword>
<dbReference type="InterPro" id="IPR014908">
    <property type="entry name" value="Nucleoporin_Nup133/Nup155_N"/>
</dbReference>
<protein>
    <recommendedName>
        <fullName evidence="10">Nucleoporin Nup133/Nup155-like C-terminal domain-containing protein</fullName>
    </recommendedName>
</protein>
<organism evidence="9">
    <name type="scientific">Melampsora larici-populina (strain 98AG31 / pathotype 3-4-7)</name>
    <name type="common">Poplar leaf rust fungus</name>
    <dbReference type="NCBI Taxonomy" id="747676"/>
    <lineage>
        <taxon>Eukaryota</taxon>
        <taxon>Fungi</taxon>
        <taxon>Dikarya</taxon>
        <taxon>Basidiomycota</taxon>
        <taxon>Pucciniomycotina</taxon>
        <taxon>Pucciniomycetes</taxon>
        <taxon>Pucciniales</taxon>
        <taxon>Melampsoraceae</taxon>
        <taxon>Melampsora</taxon>
    </lineage>
</organism>
<dbReference type="InterPro" id="IPR042538">
    <property type="entry name" value="Nucleoporin_Nup155_C_3"/>
</dbReference>
<dbReference type="InterPro" id="IPR004870">
    <property type="entry name" value="Nucleoporin_Nup155"/>
</dbReference>
<dbReference type="GO" id="GO:0017056">
    <property type="term" value="F:structural constituent of nuclear pore"/>
    <property type="evidence" value="ECO:0007669"/>
    <property type="project" value="InterPro"/>
</dbReference>
<dbReference type="Gene3D" id="1.25.40.440">
    <property type="entry name" value="Nucleoporin, helical domain, central subdomain"/>
    <property type="match status" value="1"/>
</dbReference>
<dbReference type="InterPro" id="IPR042533">
    <property type="entry name" value="Nucleoporin_Nup155_C_1"/>
</dbReference>
<dbReference type="PANTHER" id="PTHR10350:SF6">
    <property type="entry name" value="NUCLEAR PORE COMPLEX PROTEIN NUP155"/>
    <property type="match status" value="1"/>
</dbReference>
<dbReference type="GO" id="GO:0044611">
    <property type="term" value="C:nuclear pore inner ring"/>
    <property type="evidence" value="ECO:0007669"/>
    <property type="project" value="TreeGrafter"/>
</dbReference>
<evidence type="ECO:0000259" key="7">
    <source>
        <dbReference type="Pfam" id="PF08801"/>
    </source>
</evidence>
<dbReference type="Gene3D" id="1.20.58.1780">
    <property type="match status" value="1"/>
</dbReference>
<comment type="subcellular location">
    <subcellularLocation>
        <location evidence="1">Nucleus</location>
    </subcellularLocation>
</comment>
<feature type="compositionally biased region" description="Polar residues" evidence="5">
    <location>
        <begin position="302"/>
        <end position="314"/>
    </location>
</feature>
<evidence type="ECO:0000256" key="2">
    <source>
        <dbReference type="ARBA" id="ARBA00007373"/>
    </source>
</evidence>
<reference evidence="9" key="1">
    <citation type="journal article" date="2011" name="Proc. Natl. Acad. Sci. U.S.A.">
        <title>Obligate biotrophy features unraveled by the genomic analysis of rust fungi.</title>
        <authorList>
            <person name="Duplessis S."/>
            <person name="Cuomo C.A."/>
            <person name="Lin Y.-C."/>
            <person name="Aerts A."/>
            <person name="Tisserant E."/>
            <person name="Veneault-Fourrey C."/>
            <person name="Joly D.L."/>
            <person name="Hacquard S."/>
            <person name="Amselem J."/>
            <person name="Cantarel B.L."/>
            <person name="Chiu R."/>
            <person name="Coutinho P.M."/>
            <person name="Feau N."/>
            <person name="Field M."/>
            <person name="Frey P."/>
            <person name="Gelhaye E."/>
            <person name="Goldberg J."/>
            <person name="Grabherr M.G."/>
            <person name="Kodira C.D."/>
            <person name="Kohler A."/>
            <person name="Kuees U."/>
            <person name="Lindquist E.A."/>
            <person name="Lucas S.M."/>
            <person name="Mago R."/>
            <person name="Mauceli E."/>
            <person name="Morin E."/>
            <person name="Murat C."/>
            <person name="Pangilinan J.L."/>
            <person name="Park R."/>
            <person name="Pearson M."/>
            <person name="Quesneville H."/>
            <person name="Rouhier N."/>
            <person name="Sakthikumar S."/>
            <person name="Salamov A.A."/>
            <person name="Schmutz J."/>
            <person name="Selles B."/>
            <person name="Shapiro H."/>
            <person name="Tanguay P."/>
            <person name="Tuskan G.A."/>
            <person name="Henrissat B."/>
            <person name="Van de Peer Y."/>
            <person name="Rouze P."/>
            <person name="Ellis J.G."/>
            <person name="Dodds P.N."/>
            <person name="Schein J.E."/>
            <person name="Zhong S."/>
            <person name="Hamelin R.C."/>
            <person name="Grigoriev I.V."/>
            <person name="Szabo L.J."/>
            <person name="Martin F."/>
        </authorList>
    </citation>
    <scope>NUCLEOTIDE SEQUENCE [LARGE SCALE GENOMIC DNA]</scope>
    <source>
        <strain evidence="9">98AG31 / pathotype 3-4-7</strain>
    </source>
</reference>
<dbReference type="Proteomes" id="UP000001072">
    <property type="component" value="Unassembled WGS sequence"/>
</dbReference>
<dbReference type="InterPro" id="IPR007187">
    <property type="entry name" value="Nucleoporin_Nup133/Nup155_C"/>
</dbReference>
<dbReference type="GO" id="GO:0006606">
    <property type="term" value="P:protein import into nucleus"/>
    <property type="evidence" value="ECO:0007669"/>
    <property type="project" value="TreeGrafter"/>
</dbReference>
<evidence type="ECO:0000256" key="3">
    <source>
        <dbReference type="ARBA" id="ARBA00022448"/>
    </source>
</evidence>
<dbReference type="PANTHER" id="PTHR10350">
    <property type="entry name" value="NUCLEAR PORE COMPLEX PROTEIN NUP155"/>
    <property type="match status" value="1"/>
</dbReference>
<comment type="similarity">
    <text evidence="2">Belongs to the non-repetitive/WGA-negative nucleoporin family.</text>
</comment>
<dbReference type="InParanoid" id="F4SB33"/>
<feature type="domain" description="Nucleoporin Nup133/Nup155-like N-terminal" evidence="7">
    <location>
        <begin position="7"/>
        <end position="307"/>
    </location>
</feature>
<dbReference type="FunCoup" id="F4SB33">
    <property type="interactions" value="825"/>
</dbReference>
<evidence type="ECO:0000313" key="8">
    <source>
        <dbReference type="EMBL" id="EGF98122.1"/>
    </source>
</evidence>
<dbReference type="Pfam" id="PF08801">
    <property type="entry name" value="Nucleoporin_N"/>
    <property type="match status" value="1"/>
</dbReference>
<evidence type="ECO:0000256" key="4">
    <source>
        <dbReference type="ARBA" id="ARBA00023242"/>
    </source>
</evidence>
<dbReference type="KEGG" id="mlr:MELLADRAFT_118593"/>
<keyword evidence="3" id="KW-0813">Transport</keyword>
<dbReference type="Gene3D" id="1.20.120.1880">
    <property type="entry name" value="Nucleoporin, helical C-terminal domain"/>
    <property type="match status" value="1"/>
</dbReference>
<dbReference type="GO" id="GO:0006405">
    <property type="term" value="P:RNA export from nucleus"/>
    <property type="evidence" value="ECO:0007669"/>
    <property type="project" value="TreeGrafter"/>
</dbReference>
<evidence type="ECO:0000256" key="1">
    <source>
        <dbReference type="ARBA" id="ARBA00004123"/>
    </source>
</evidence>
<dbReference type="HOGENOM" id="CLU_000429_0_1_1"/>
<sequence>MQFLKIFEQLDQIISAITLAKPRPGLFVADIQHILVIATPLVVTIVGLSLKPSAPSKPAELSLYLTGLSIPTDGILFTSIHAHEATGRIFLLGSSDSQTGATQGNDLCEFEYRSEEGWFKKRCNLLNHSRGGGSNTLSNLLPSWLSPITTGNITLLSIDQERHLIYGFTKSGSIKMYSLGSTGQDPPNELASVSNVVREALGMCPSAGPLLDPRTFEVNGLHTIKKREGGKVALVLTTTMGVRLYFSHARKGYGYGYIGLTGTTNNSTSNSMHDEDWNPASLWLCHVRLPPRQSNSSQQNNHNPLTSLSLNSVYQPPRQDDSLAGSGESEMIPIPSPLSLTHTSYASPQGFFISSHTVDSEHDLIIVTAPDLSQQLNHHNFMGTANPSAAPGLQNNAAQPPPTMSEIASPIHIEGHAWAIAQSSPSSAFMDSDPFTGSPQEWLILSNMGINVLSNQRPVDTLAGLLNSMPGRDHDLALFWERFGRDQTCAMCICIIVTVQDSMQSNAPSSIHWGSEAGLNAKKLFFESSGRPEILSNCNQSLLFRVVDVWISDHVNENIDTPGGMSSSGADDRKAAAGGSNGLLASNLNEATLMKVQRELNGLRNFMDKSVSLLFFDYPKTSRKLIESVLLTSLPDMRTTGRTDVIKGVYELEQNSMNSMRTLLTQSIEAISFILLLIDHKLTDIISSESFHRCPEETRKMMGEIDYRELIAGQNGRECTRSMVKSLINQQMVGKSVDGISEILKLRCGTFCSSDDVLLYKAIEALNRVKECQNPDDRRNFATDALILFKKGAKHMTIEVLENACEEFLKTGFLDGIVELCLSCAKVWDPLHEGVEYWRNGKMGRRGKDVFEGLERCYTILVESLDSFGMDGSLNGDEVRIMKDHAIRVGLSSDDELFHYHYYDWLLARDRTIELLETRSEYLESYLKAVPTTLLKADLLWQYYARQDRFLDAARILANLASDDGLPLPLSRRIEYLSLAINNAKSSTHLNGEGFEFVIEIEEKLEVGQVQVEVLQNIIDSEEEEEREEGVRQILDQLQRRLYTISELYRDVVEPLGLLDATLMIFHVSDHRDEVLTETVWRAIIERAHNGRPAGKVRGPEAVASKVTELGRKFYPSDIAFNLPMVVGLVEKYAFEQGGRRRWVGQMLRLAGVPWQSIWESMDELFTTKVPPWHVNGTLAFLAYELAGVLEAWLEELHSESQLHLGNFPAARVVDVIDRYVAMLSSIHVEDVAYGETARKLEVMKIRIRETF</sequence>
<dbReference type="InterPro" id="IPR042537">
    <property type="entry name" value="Nucleoporin_Nup155_C_2"/>
</dbReference>
<dbReference type="GO" id="GO:0036228">
    <property type="term" value="P:protein localization to nuclear inner membrane"/>
    <property type="evidence" value="ECO:0007669"/>
    <property type="project" value="TreeGrafter"/>
</dbReference>
<dbReference type="VEuPathDB" id="FungiDB:MELLADRAFT_118593"/>
<evidence type="ECO:0000313" key="9">
    <source>
        <dbReference type="Proteomes" id="UP000001072"/>
    </source>
</evidence>
<dbReference type="GO" id="GO:0000972">
    <property type="term" value="P:transcription-dependent tethering of RNA polymerase II gene DNA at nuclear periphery"/>
    <property type="evidence" value="ECO:0007669"/>
    <property type="project" value="TreeGrafter"/>
</dbReference>
<gene>
    <name evidence="8" type="ORF">MELLADRAFT_118593</name>
</gene>
<dbReference type="eggNOG" id="KOG1900">
    <property type="taxonomic scope" value="Eukaryota"/>
</dbReference>
<dbReference type="FunFam" id="1.25.40.440:FF:000001">
    <property type="entry name" value="Nuclear pore complex subunit"/>
    <property type="match status" value="1"/>
</dbReference>
<keyword evidence="4" id="KW-0539">Nucleus</keyword>
<name>F4SB33_MELLP</name>
<evidence type="ECO:0008006" key="10">
    <source>
        <dbReference type="Google" id="ProtNLM"/>
    </source>
</evidence>
<dbReference type="EMBL" id="GL883184">
    <property type="protein sequence ID" value="EGF98122.1"/>
    <property type="molecule type" value="Genomic_DNA"/>
</dbReference>